<evidence type="ECO:0000313" key="2">
    <source>
        <dbReference type="Proteomes" id="UP000019666"/>
    </source>
</evidence>
<evidence type="ECO:0000313" key="1">
    <source>
        <dbReference type="EMBL" id="EYD76323.1"/>
    </source>
</evidence>
<dbReference type="RefSeq" id="WP_051521387.1">
    <property type="nucleotide sequence ID" value="NZ_KK088590.1"/>
</dbReference>
<dbReference type="HOGENOM" id="CLU_1389319_0_0_5"/>
<dbReference type="STRING" id="442562.Rumeso_02081"/>
<protein>
    <submittedName>
        <fullName evidence="1">Uncharacterized protein</fullName>
    </submittedName>
</protein>
<organism evidence="1 2">
    <name type="scientific">Rubellimicrobium mesophilum DSM 19309</name>
    <dbReference type="NCBI Taxonomy" id="442562"/>
    <lineage>
        <taxon>Bacteria</taxon>
        <taxon>Pseudomonadati</taxon>
        <taxon>Pseudomonadota</taxon>
        <taxon>Alphaproteobacteria</taxon>
        <taxon>Rhodobacterales</taxon>
        <taxon>Roseobacteraceae</taxon>
        <taxon>Rubellimicrobium</taxon>
    </lineage>
</organism>
<gene>
    <name evidence="1" type="ORF">Rumeso_02081</name>
</gene>
<proteinExistence type="predicted"/>
<reference evidence="1 2" key="1">
    <citation type="submission" date="2013-02" db="EMBL/GenBank/DDBJ databases">
        <authorList>
            <person name="Fiebig A."/>
            <person name="Goeker M."/>
            <person name="Klenk H.-P.P."/>
        </authorList>
    </citation>
    <scope>NUCLEOTIDE SEQUENCE [LARGE SCALE GENOMIC DNA]</scope>
    <source>
        <strain evidence="1 2">DSM 19309</strain>
    </source>
</reference>
<accession>A0A017HQ71</accession>
<keyword evidence="2" id="KW-1185">Reference proteome</keyword>
<dbReference type="Proteomes" id="UP000019666">
    <property type="component" value="Unassembled WGS sequence"/>
</dbReference>
<name>A0A017HQ71_9RHOB</name>
<comment type="caution">
    <text evidence="1">The sequence shown here is derived from an EMBL/GenBank/DDBJ whole genome shotgun (WGS) entry which is preliminary data.</text>
</comment>
<dbReference type="EMBL" id="AOSK01000050">
    <property type="protein sequence ID" value="EYD76323.1"/>
    <property type="molecule type" value="Genomic_DNA"/>
</dbReference>
<sequence>MMDDSFRGTRTVTAIFDTSAEAERAVDRLRAAGVPDDQIRVTAGAGTSYSDVVDYDDPFYRTRHRGFWDALADFFLPDEDRYAYAEGLTRGAQLVTVTGFDPMLHERIADILDDEGSVDLDTREAEWRAAGWSGYEGSDYYRESGTAAGIGRTIGNAVDRAGDALAHGADRVGDALTGDQTLRGFVAQIRLRASCP</sequence>
<dbReference type="AlphaFoldDB" id="A0A017HQ71"/>